<accession>A0A0M4RMI8</accession>
<dbReference type="PATRIC" id="fig|656366.3.peg.802"/>
<dbReference type="RefSeq" id="WP_062005792.1">
    <property type="nucleotide sequence ID" value="NZ_CP012677.1"/>
</dbReference>
<evidence type="ECO:0000313" key="1">
    <source>
        <dbReference type="EMBL" id="ALE91646.1"/>
    </source>
</evidence>
<gene>
    <name evidence="1" type="ORF">AOC05_03685</name>
</gene>
<dbReference type="OrthoDB" id="5184241at2"/>
<evidence type="ECO:0008006" key="3">
    <source>
        <dbReference type="Google" id="ProtNLM"/>
    </source>
</evidence>
<dbReference type="EMBL" id="CP012677">
    <property type="protein sequence ID" value="ALE91646.1"/>
    <property type="molecule type" value="Genomic_DNA"/>
</dbReference>
<proteinExistence type="predicted"/>
<evidence type="ECO:0000313" key="2">
    <source>
        <dbReference type="Proteomes" id="UP000062833"/>
    </source>
</evidence>
<organism evidence="1 2">
    <name type="scientific">Arthrobacter alpinus</name>
    <dbReference type="NCBI Taxonomy" id="656366"/>
    <lineage>
        <taxon>Bacteria</taxon>
        <taxon>Bacillati</taxon>
        <taxon>Actinomycetota</taxon>
        <taxon>Actinomycetes</taxon>
        <taxon>Micrococcales</taxon>
        <taxon>Micrococcaceae</taxon>
        <taxon>Arthrobacter</taxon>
    </lineage>
</organism>
<name>A0A0M4RMI8_9MICC</name>
<dbReference type="AlphaFoldDB" id="A0A0M4RMI8"/>
<keyword evidence="2" id="KW-1185">Reference proteome</keyword>
<protein>
    <recommendedName>
        <fullName evidence="3">MarR family transcriptional regulator</fullName>
    </recommendedName>
</protein>
<reference evidence="2" key="1">
    <citation type="submission" date="2015-09" db="EMBL/GenBank/DDBJ databases">
        <title>Complete genome of Arthrobacter alpinus strain R3.8.</title>
        <authorList>
            <person name="See-Too W.S."/>
            <person name="Chan K.G."/>
        </authorList>
    </citation>
    <scope>NUCLEOTIDE SEQUENCE [LARGE SCALE GENOMIC DNA]</scope>
    <source>
        <strain evidence="2">R3.8</strain>
    </source>
</reference>
<sequence length="214" mass="22669">MFVLTIDQRGSRTGKDRVPELLAALAHIPTRLAFERTVGDEIQGLLESPAAVVEAALCALRSGHWHVGIGIGEVNLPLPARSHEAAGGAFLAAREAVERAKKSGERVPLCVRVETGAEKEVEAETEAAAAEAVLVLIGDLVRKRSASEWRVVDALVASPAPRQIDVARDLGISPQAVSKAVLRAGWVEEQNGALAAQLLLSRCGQRQCQGLPLS</sequence>
<dbReference type="Proteomes" id="UP000062833">
    <property type="component" value="Chromosome"/>
</dbReference>
<dbReference type="KEGG" id="aaq:AOC05_03685"/>